<proteinExistence type="predicted"/>
<evidence type="ECO:0000313" key="2">
    <source>
        <dbReference type="Proteomes" id="UP000886687"/>
    </source>
</evidence>
<protein>
    <submittedName>
        <fullName evidence="1">Uncharacterized protein</fullName>
    </submittedName>
</protein>
<name>A0A9E4K5R7_9GAMM</name>
<reference evidence="1" key="1">
    <citation type="journal article" date="2021" name="Proc. Natl. Acad. Sci. U.S.A.">
        <title>Global biogeography of chemosynthetic symbionts reveals both localized and globally distributed symbiont groups. .</title>
        <authorList>
            <person name="Osvatic J.T."/>
            <person name="Wilkins L.G.E."/>
            <person name="Leibrecht L."/>
            <person name="Leray M."/>
            <person name="Zauner S."/>
            <person name="Polzin J."/>
            <person name="Camacho Y."/>
            <person name="Gros O."/>
            <person name="van Gils J.A."/>
            <person name="Eisen J.A."/>
            <person name="Petersen J.M."/>
            <person name="Yuen B."/>
        </authorList>
    </citation>
    <scope>NUCLEOTIDE SEQUENCE</scope>
    <source>
        <strain evidence="1">MAGL173</strain>
    </source>
</reference>
<organism evidence="1 2">
    <name type="scientific">Candidatus Thiodiazotropha lotti</name>
    <dbReference type="NCBI Taxonomy" id="2792787"/>
    <lineage>
        <taxon>Bacteria</taxon>
        <taxon>Pseudomonadati</taxon>
        <taxon>Pseudomonadota</taxon>
        <taxon>Gammaproteobacteria</taxon>
        <taxon>Chromatiales</taxon>
        <taxon>Sedimenticolaceae</taxon>
        <taxon>Candidatus Thiodiazotropha</taxon>
    </lineage>
</organism>
<dbReference type="EMBL" id="JAEPDI010000009">
    <property type="protein sequence ID" value="MCG7939787.1"/>
    <property type="molecule type" value="Genomic_DNA"/>
</dbReference>
<accession>A0A9E4K5R7</accession>
<dbReference type="Proteomes" id="UP000886687">
    <property type="component" value="Unassembled WGS sequence"/>
</dbReference>
<gene>
    <name evidence="1" type="ORF">JAZ04_13165</name>
</gene>
<evidence type="ECO:0000313" key="1">
    <source>
        <dbReference type="EMBL" id="MCG7939787.1"/>
    </source>
</evidence>
<dbReference type="AlphaFoldDB" id="A0A9E4K5R7"/>
<comment type="caution">
    <text evidence="1">The sequence shown here is derived from an EMBL/GenBank/DDBJ whole genome shotgun (WGS) entry which is preliminary data.</text>
</comment>
<sequence>MLTGHQPLAPGIGMVLHTNHPNELSPALAEACEKSVPPGSLCSTSRCC</sequence>